<dbReference type="AlphaFoldDB" id="A0AA46I6B7"/>
<dbReference type="PROSITE" id="PS51257">
    <property type="entry name" value="PROKAR_LIPOPROTEIN"/>
    <property type="match status" value="1"/>
</dbReference>
<dbReference type="RefSeq" id="WP_134111990.1">
    <property type="nucleotide sequence ID" value="NZ_SOBG01000001.1"/>
</dbReference>
<comment type="caution">
    <text evidence="1">The sequence shown here is derived from an EMBL/GenBank/DDBJ whole genome shotgun (WGS) entry which is preliminary data.</text>
</comment>
<evidence type="ECO:0000313" key="1">
    <source>
        <dbReference type="EMBL" id="TDT72384.1"/>
    </source>
</evidence>
<organism evidence="1 2">
    <name type="scientific">Hypnocyclicus thermotrophus</name>
    <dbReference type="NCBI Taxonomy" id="1627895"/>
    <lineage>
        <taxon>Bacteria</taxon>
        <taxon>Fusobacteriati</taxon>
        <taxon>Fusobacteriota</taxon>
        <taxon>Fusobacteriia</taxon>
        <taxon>Fusobacteriales</taxon>
        <taxon>Fusobacteriaceae</taxon>
        <taxon>Hypnocyclicus</taxon>
    </lineage>
</organism>
<proteinExistence type="predicted"/>
<dbReference type="EMBL" id="SOBG01000001">
    <property type="protein sequence ID" value="TDT72384.1"/>
    <property type="molecule type" value="Genomic_DNA"/>
</dbReference>
<evidence type="ECO:0000313" key="2">
    <source>
        <dbReference type="Proteomes" id="UP000294678"/>
    </source>
</evidence>
<accession>A0AA46I6B7</accession>
<keyword evidence="2" id="KW-1185">Reference proteome</keyword>
<dbReference type="Proteomes" id="UP000294678">
    <property type="component" value="Unassembled WGS sequence"/>
</dbReference>
<sequence>MKIIKILFIIIIVLSGGCQRVQYVSVSKPNIDTSTTNHFLTPQKDTILEGNDSVKDINKKSNQIETLIIEDDGSYYYSD</sequence>
<gene>
    <name evidence="1" type="ORF">EV215_0185</name>
</gene>
<name>A0AA46I6B7_9FUSO</name>
<protein>
    <submittedName>
        <fullName evidence="1">Uncharacterized protein</fullName>
    </submittedName>
</protein>
<reference evidence="1 2" key="1">
    <citation type="submission" date="2019-03" db="EMBL/GenBank/DDBJ databases">
        <title>Genomic Encyclopedia of Type Strains, Phase IV (KMG-IV): sequencing the most valuable type-strain genomes for metagenomic binning, comparative biology and taxonomic classification.</title>
        <authorList>
            <person name="Goeker M."/>
        </authorList>
    </citation>
    <scope>NUCLEOTIDE SEQUENCE [LARGE SCALE GENOMIC DNA]</scope>
    <source>
        <strain evidence="1 2">DSM 100055</strain>
    </source>
</reference>